<protein>
    <submittedName>
        <fullName evidence="3">LysM peptidoglycan-binding domain-containing protein</fullName>
    </submittedName>
</protein>
<dbReference type="SUPFAM" id="SSF54106">
    <property type="entry name" value="LysM domain"/>
    <property type="match status" value="1"/>
</dbReference>
<dbReference type="Proteomes" id="UP001302949">
    <property type="component" value="Unassembled WGS sequence"/>
</dbReference>
<sequence length="403" mass="42772">MTHTVQPKETLYSISKKYGLTVDQILQMNGMSSPNLSIGQVLNVGGSSSGYSSDPSPYSSGGSSSYSSGGSSSDPYLYPPSGGGANKPYVPDYNPPAPTPSRESTYGGGGGYAAPSQSVQVQKTNQGSSNVYTISFPTPNGTMTKTVKDRYNSPNTVNQNGISYAGSSSINNYFDFVASLCPQPFYAKILQYISKQEGCFDAVNSYDKAIFSFGFIQFTGAVASGSVLTKVLQRFKNLDPSSFDNLLGTYGMNVGSSGFSVGSKQGDSAYMEVANNMTLTTAFISTGYSEAMIQAQVEVALEEYVNKAVSPSLMINIRGANVPIGNIISSEGGIAFRVDLSVNRGLSGSLAVLKPAIEQISSGSNLYSLDETAIVRQVANNDTQSWKKDRVLKILNSGFSFYK</sequence>
<accession>A0ABU5QED1</accession>
<proteinExistence type="predicted"/>
<dbReference type="CDD" id="cd00118">
    <property type="entry name" value="LysM"/>
    <property type="match status" value="1"/>
</dbReference>
<feature type="compositionally biased region" description="Polar residues" evidence="1">
    <location>
        <begin position="115"/>
        <end position="124"/>
    </location>
</feature>
<evidence type="ECO:0000256" key="1">
    <source>
        <dbReference type="SAM" id="MobiDB-lite"/>
    </source>
</evidence>
<dbReference type="InterPro" id="IPR036779">
    <property type="entry name" value="LysM_dom_sf"/>
</dbReference>
<evidence type="ECO:0000259" key="2">
    <source>
        <dbReference type="PROSITE" id="PS51782"/>
    </source>
</evidence>
<organism evidence="3 4">
    <name type="scientific">Arcicella rigui</name>
    <dbReference type="NCBI Taxonomy" id="797020"/>
    <lineage>
        <taxon>Bacteria</taxon>
        <taxon>Pseudomonadati</taxon>
        <taxon>Bacteroidota</taxon>
        <taxon>Cytophagia</taxon>
        <taxon>Cytophagales</taxon>
        <taxon>Flectobacillaceae</taxon>
        <taxon>Arcicella</taxon>
    </lineage>
</organism>
<dbReference type="EMBL" id="JAYFUM010000024">
    <property type="protein sequence ID" value="MEA5141206.1"/>
    <property type="molecule type" value="Genomic_DNA"/>
</dbReference>
<evidence type="ECO:0000313" key="4">
    <source>
        <dbReference type="Proteomes" id="UP001302949"/>
    </source>
</evidence>
<dbReference type="PANTHER" id="PTHR33734">
    <property type="entry name" value="LYSM DOMAIN-CONTAINING GPI-ANCHORED PROTEIN 2"/>
    <property type="match status" value="1"/>
</dbReference>
<reference evidence="3 4" key="1">
    <citation type="submission" date="2023-12" db="EMBL/GenBank/DDBJ databases">
        <title>Novel species of the genus Arcicella isolated from rivers.</title>
        <authorList>
            <person name="Lu H."/>
        </authorList>
    </citation>
    <scope>NUCLEOTIDE SEQUENCE [LARGE SCALE GENOMIC DNA]</scope>
    <source>
        <strain evidence="3 4">KCTC 23307</strain>
    </source>
</reference>
<dbReference type="Gene3D" id="3.10.350.10">
    <property type="entry name" value="LysM domain"/>
    <property type="match status" value="1"/>
</dbReference>
<feature type="domain" description="LysM" evidence="2">
    <location>
        <begin position="1"/>
        <end position="44"/>
    </location>
</feature>
<dbReference type="InterPro" id="IPR018392">
    <property type="entry name" value="LysM"/>
</dbReference>
<name>A0ABU5QED1_9BACT</name>
<dbReference type="RefSeq" id="WP_323298363.1">
    <property type="nucleotide sequence ID" value="NZ_JAYFUM010000024.1"/>
</dbReference>
<feature type="region of interest" description="Disordered" evidence="1">
    <location>
        <begin position="47"/>
        <end position="124"/>
    </location>
</feature>
<evidence type="ECO:0000313" key="3">
    <source>
        <dbReference type="EMBL" id="MEA5141206.1"/>
    </source>
</evidence>
<dbReference type="Pfam" id="PF01476">
    <property type="entry name" value="LysM"/>
    <property type="match status" value="1"/>
</dbReference>
<keyword evidence="4" id="KW-1185">Reference proteome</keyword>
<dbReference type="PANTHER" id="PTHR33734:SF22">
    <property type="entry name" value="MEMBRANE-BOUND LYTIC MUREIN TRANSGLYCOSYLASE D"/>
    <property type="match status" value="1"/>
</dbReference>
<comment type="caution">
    <text evidence="3">The sequence shown here is derived from an EMBL/GenBank/DDBJ whole genome shotgun (WGS) entry which is preliminary data.</text>
</comment>
<dbReference type="PROSITE" id="PS51782">
    <property type="entry name" value="LYSM"/>
    <property type="match status" value="1"/>
</dbReference>
<dbReference type="SMART" id="SM00257">
    <property type="entry name" value="LysM"/>
    <property type="match status" value="1"/>
</dbReference>
<feature type="compositionally biased region" description="Low complexity" evidence="1">
    <location>
        <begin position="47"/>
        <end position="80"/>
    </location>
</feature>
<gene>
    <name evidence="3" type="ORF">VB248_18785</name>
</gene>